<dbReference type="GeneID" id="55969564"/>
<sequence>MPAKGYRGSSSRRIDGAGGTQQAPSPSSYPQTPRSSAAAEYSSSYYQTPTSMTGAAETAAAEAAGMIPYINSSYGPPPPDDGSQPHHTHHHLSSNYNAAAIMYNVAQTGNQAPAYDAQQFRAPRHRHHAAMQTMPDITSAYLGADVAGGAGGSSNASASNLQHQPYQQQHQQRPRQRPHTASSAGVYHQNPNSMAFTEGIQHQPQGGRPPQGDEGQVTDDEAEYSEEEEVAEVAEVAEGGGTVDEHWQEYHQQLVSVFEEIMGGSLEAASETLLVISNWLLPHVADLGLTTDNFSIHGERIQLWNDFNHAWLALGQRQLDLMSGDARGHQASGEPQTPLSRERLLELGDEIVRFCDDLAPHGLVDYQYGVWEDQITEVLGECIDLYGSQ</sequence>
<feature type="region of interest" description="Disordered" evidence="1">
    <location>
        <begin position="151"/>
        <end position="228"/>
    </location>
</feature>
<accession>A0A9P4YSJ0</accession>
<feature type="compositionally biased region" description="Polar residues" evidence="1">
    <location>
        <begin position="20"/>
        <end position="34"/>
    </location>
</feature>
<feature type="compositionally biased region" description="Low complexity" evidence="1">
    <location>
        <begin position="35"/>
        <end position="46"/>
    </location>
</feature>
<evidence type="ECO:0000313" key="2">
    <source>
        <dbReference type="EMBL" id="KAF4120209.1"/>
    </source>
</evidence>
<name>A0A9P4YSJ0_9HYPO</name>
<dbReference type="AlphaFoldDB" id="A0A9P4YSJ0"/>
<feature type="region of interest" description="Disordered" evidence="1">
    <location>
        <begin position="70"/>
        <end position="91"/>
    </location>
</feature>
<dbReference type="OrthoDB" id="5552418at2759"/>
<feature type="compositionally biased region" description="Low complexity" evidence="1">
    <location>
        <begin position="153"/>
        <end position="171"/>
    </location>
</feature>
<dbReference type="EMBL" id="JAANYQ010000018">
    <property type="protein sequence ID" value="KAF4120209.1"/>
    <property type="molecule type" value="Genomic_DNA"/>
</dbReference>
<evidence type="ECO:0000256" key="1">
    <source>
        <dbReference type="SAM" id="MobiDB-lite"/>
    </source>
</evidence>
<feature type="compositionally biased region" description="Low complexity" evidence="1">
    <location>
        <begin position="199"/>
        <end position="215"/>
    </location>
</feature>
<gene>
    <name evidence="2" type="ORF">GMORB2_3336</name>
</gene>
<protein>
    <submittedName>
        <fullName evidence="2">Conserved hypothetical, protein</fullName>
    </submittedName>
</protein>
<feature type="compositionally biased region" description="Acidic residues" evidence="1">
    <location>
        <begin position="216"/>
        <end position="228"/>
    </location>
</feature>
<proteinExistence type="predicted"/>
<organism evidence="2 3">
    <name type="scientific">Geosmithia morbida</name>
    <dbReference type="NCBI Taxonomy" id="1094350"/>
    <lineage>
        <taxon>Eukaryota</taxon>
        <taxon>Fungi</taxon>
        <taxon>Dikarya</taxon>
        <taxon>Ascomycota</taxon>
        <taxon>Pezizomycotina</taxon>
        <taxon>Sordariomycetes</taxon>
        <taxon>Hypocreomycetidae</taxon>
        <taxon>Hypocreales</taxon>
        <taxon>Bionectriaceae</taxon>
        <taxon>Geosmithia</taxon>
    </lineage>
</organism>
<evidence type="ECO:0000313" key="3">
    <source>
        <dbReference type="Proteomes" id="UP000749293"/>
    </source>
</evidence>
<feature type="region of interest" description="Disordered" evidence="1">
    <location>
        <begin position="1"/>
        <end position="54"/>
    </location>
</feature>
<keyword evidence="3" id="KW-1185">Reference proteome</keyword>
<dbReference type="RefSeq" id="XP_035318861.1">
    <property type="nucleotide sequence ID" value="XM_035465312.1"/>
</dbReference>
<dbReference type="Proteomes" id="UP000749293">
    <property type="component" value="Unassembled WGS sequence"/>
</dbReference>
<reference evidence="2" key="1">
    <citation type="submission" date="2020-03" db="EMBL/GenBank/DDBJ databases">
        <title>Site-based positive gene gene selection in Geosmithia morbida across the United States reveals a broad range of putative effectors and factors for local host and environmental adapation.</title>
        <authorList>
            <person name="Onufrak A."/>
            <person name="Murdoch R.W."/>
            <person name="Gazis R."/>
            <person name="Huff M."/>
            <person name="Staton M."/>
            <person name="Klingeman W."/>
            <person name="Hadziabdic D."/>
        </authorList>
    </citation>
    <scope>NUCLEOTIDE SEQUENCE</scope>
    <source>
        <strain evidence="2">1262</strain>
    </source>
</reference>
<comment type="caution">
    <text evidence="2">The sequence shown here is derived from an EMBL/GenBank/DDBJ whole genome shotgun (WGS) entry which is preliminary data.</text>
</comment>